<dbReference type="GO" id="GO:0005634">
    <property type="term" value="C:nucleus"/>
    <property type="evidence" value="ECO:0007669"/>
    <property type="project" value="UniProtKB-SubCell"/>
</dbReference>
<proteinExistence type="predicted"/>
<dbReference type="AlphaFoldDB" id="A0A6A4IHT2"/>
<dbReference type="EMBL" id="ML769392">
    <property type="protein sequence ID" value="KAE9408274.1"/>
    <property type="molecule type" value="Genomic_DNA"/>
</dbReference>
<dbReference type="SMART" id="SM00906">
    <property type="entry name" value="Fungal_trans"/>
    <property type="match status" value="1"/>
</dbReference>
<feature type="compositionally biased region" description="Low complexity" evidence="7">
    <location>
        <begin position="197"/>
        <end position="228"/>
    </location>
</feature>
<dbReference type="PROSITE" id="PS00463">
    <property type="entry name" value="ZN2_CY6_FUNGAL_1"/>
    <property type="match status" value="1"/>
</dbReference>
<feature type="compositionally biased region" description="Polar residues" evidence="7">
    <location>
        <begin position="184"/>
        <end position="194"/>
    </location>
</feature>
<feature type="compositionally biased region" description="Polar residues" evidence="7">
    <location>
        <begin position="123"/>
        <end position="146"/>
    </location>
</feature>
<dbReference type="Proteomes" id="UP000799118">
    <property type="component" value="Unassembled WGS sequence"/>
</dbReference>
<feature type="region of interest" description="Disordered" evidence="7">
    <location>
        <begin position="123"/>
        <end position="298"/>
    </location>
</feature>
<keyword evidence="3" id="KW-0805">Transcription regulation</keyword>
<dbReference type="InterPro" id="IPR001138">
    <property type="entry name" value="Zn2Cys6_DnaBD"/>
</dbReference>
<dbReference type="GO" id="GO:0000976">
    <property type="term" value="F:transcription cis-regulatory region binding"/>
    <property type="evidence" value="ECO:0007669"/>
    <property type="project" value="TreeGrafter"/>
</dbReference>
<reference evidence="9" key="1">
    <citation type="journal article" date="2019" name="Environ. Microbiol.">
        <title>Fungal ecological strategies reflected in gene transcription - a case study of two litter decomposers.</title>
        <authorList>
            <person name="Barbi F."/>
            <person name="Kohler A."/>
            <person name="Barry K."/>
            <person name="Baskaran P."/>
            <person name="Daum C."/>
            <person name="Fauchery L."/>
            <person name="Ihrmark K."/>
            <person name="Kuo A."/>
            <person name="LaButti K."/>
            <person name="Lipzen A."/>
            <person name="Morin E."/>
            <person name="Grigoriev I.V."/>
            <person name="Henrissat B."/>
            <person name="Lindahl B."/>
            <person name="Martin F."/>
        </authorList>
    </citation>
    <scope>NUCLEOTIDE SEQUENCE</scope>
    <source>
        <strain evidence="9">JB14</strain>
    </source>
</reference>
<dbReference type="GO" id="GO:0008270">
    <property type="term" value="F:zinc ion binding"/>
    <property type="evidence" value="ECO:0007669"/>
    <property type="project" value="InterPro"/>
</dbReference>
<organism evidence="9 10">
    <name type="scientific">Gymnopus androsaceus JB14</name>
    <dbReference type="NCBI Taxonomy" id="1447944"/>
    <lineage>
        <taxon>Eukaryota</taxon>
        <taxon>Fungi</taxon>
        <taxon>Dikarya</taxon>
        <taxon>Basidiomycota</taxon>
        <taxon>Agaricomycotina</taxon>
        <taxon>Agaricomycetes</taxon>
        <taxon>Agaricomycetidae</taxon>
        <taxon>Agaricales</taxon>
        <taxon>Marasmiineae</taxon>
        <taxon>Omphalotaceae</taxon>
        <taxon>Gymnopus</taxon>
    </lineage>
</organism>
<dbReference type="Gene3D" id="4.10.240.10">
    <property type="entry name" value="Zn(2)-C6 fungal-type DNA-binding domain"/>
    <property type="match status" value="1"/>
</dbReference>
<evidence type="ECO:0000259" key="8">
    <source>
        <dbReference type="PROSITE" id="PS50048"/>
    </source>
</evidence>
<feature type="domain" description="Zn(2)-C6 fungal-type" evidence="8">
    <location>
        <begin position="37"/>
        <end position="68"/>
    </location>
</feature>
<dbReference type="GO" id="GO:0006351">
    <property type="term" value="P:DNA-templated transcription"/>
    <property type="evidence" value="ECO:0007669"/>
    <property type="project" value="InterPro"/>
</dbReference>
<evidence type="ECO:0000256" key="6">
    <source>
        <dbReference type="ARBA" id="ARBA00023242"/>
    </source>
</evidence>
<feature type="compositionally biased region" description="Basic residues" evidence="7">
    <location>
        <begin position="340"/>
        <end position="351"/>
    </location>
</feature>
<evidence type="ECO:0000256" key="1">
    <source>
        <dbReference type="ARBA" id="ARBA00004123"/>
    </source>
</evidence>
<dbReference type="InterPro" id="IPR051089">
    <property type="entry name" value="prtT"/>
</dbReference>
<evidence type="ECO:0000256" key="3">
    <source>
        <dbReference type="ARBA" id="ARBA00023015"/>
    </source>
</evidence>
<dbReference type="Pfam" id="PF00172">
    <property type="entry name" value="Zn_clus"/>
    <property type="match status" value="1"/>
</dbReference>
<dbReference type="Pfam" id="PF04082">
    <property type="entry name" value="Fungal_trans"/>
    <property type="match status" value="1"/>
</dbReference>
<evidence type="ECO:0000256" key="5">
    <source>
        <dbReference type="ARBA" id="ARBA00023163"/>
    </source>
</evidence>
<feature type="region of interest" description="Disordered" evidence="7">
    <location>
        <begin position="314"/>
        <end position="351"/>
    </location>
</feature>
<dbReference type="SUPFAM" id="SSF57701">
    <property type="entry name" value="Zn2/Cys6 DNA-binding domain"/>
    <property type="match status" value="1"/>
</dbReference>
<feature type="region of interest" description="Disordered" evidence="7">
    <location>
        <begin position="750"/>
        <end position="781"/>
    </location>
</feature>
<dbReference type="SMART" id="SM00066">
    <property type="entry name" value="GAL4"/>
    <property type="match status" value="1"/>
</dbReference>
<feature type="compositionally biased region" description="Polar residues" evidence="7">
    <location>
        <begin position="770"/>
        <end position="780"/>
    </location>
</feature>
<dbReference type="CDD" id="cd00067">
    <property type="entry name" value="GAL4"/>
    <property type="match status" value="1"/>
</dbReference>
<comment type="subcellular location">
    <subcellularLocation>
        <location evidence="1">Nucleus</location>
    </subcellularLocation>
</comment>
<feature type="region of interest" description="Disordered" evidence="7">
    <location>
        <begin position="1"/>
        <end position="21"/>
    </location>
</feature>
<keyword evidence="5" id="KW-0804">Transcription</keyword>
<evidence type="ECO:0000313" key="9">
    <source>
        <dbReference type="EMBL" id="KAE9408274.1"/>
    </source>
</evidence>
<dbReference type="PROSITE" id="PS50048">
    <property type="entry name" value="ZN2_CY6_FUNGAL_2"/>
    <property type="match status" value="1"/>
</dbReference>
<evidence type="ECO:0000256" key="7">
    <source>
        <dbReference type="SAM" id="MobiDB-lite"/>
    </source>
</evidence>
<dbReference type="OrthoDB" id="4454541at2759"/>
<evidence type="ECO:0000313" key="10">
    <source>
        <dbReference type="Proteomes" id="UP000799118"/>
    </source>
</evidence>
<dbReference type="CDD" id="cd12148">
    <property type="entry name" value="fungal_TF_MHR"/>
    <property type="match status" value="1"/>
</dbReference>
<dbReference type="PANTHER" id="PTHR31845">
    <property type="entry name" value="FINGER DOMAIN PROTEIN, PUTATIVE-RELATED"/>
    <property type="match status" value="1"/>
</dbReference>
<feature type="compositionally biased region" description="Polar residues" evidence="7">
    <location>
        <begin position="263"/>
        <end position="282"/>
    </location>
</feature>
<feature type="compositionally biased region" description="Basic and acidic residues" evidence="7">
    <location>
        <begin position="314"/>
        <end position="328"/>
    </location>
</feature>
<dbReference type="PANTHER" id="PTHR31845:SF17">
    <property type="entry name" value="ZN(II)2CYS6 TRANSCRIPTION FACTOR (EUROFUNG)"/>
    <property type="match status" value="1"/>
</dbReference>
<keyword evidence="10" id="KW-1185">Reference proteome</keyword>
<evidence type="ECO:0000256" key="2">
    <source>
        <dbReference type="ARBA" id="ARBA00022723"/>
    </source>
</evidence>
<dbReference type="InterPro" id="IPR007219">
    <property type="entry name" value="XnlR_reg_dom"/>
</dbReference>
<keyword evidence="6" id="KW-0539">Nucleus</keyword>
<keyword evidence="2" id="KW-0479">Metal-binding</keyword>
<gene>
    <name evidence="9" type="ORF">BT96DRAFT_849992</name>
</gene>
<evidence type="ECO:0000256" key="4">
    <source>
        <dbReference type="ARBA" id="ARBA00023125"/>
    </source>
</evidence>
<feature type="compositionally biased region" description="Polar residues" evidence="7">
    <location>
        <begin position="234"/>
        <end position="248"/>
    </location>
</feature>
<accession>A0A6A4IHT2</accession>
<keyword evidence="4" id="KW-0238">DNA-binding</keyword>
<feature type="compositionally biased region" description="Basic and acidic residues" evidence="7">
    <location>
        <begin position="10"/>
        <end position="21"/>
    </location>
</feature>
<feature type="compositionally biased region" description="Low complexity" evidence="7">
    <location>
        <begin position="171"/>
        <end position="181"/>
    </location>
</feature>
<protein>
    <recommendedName>
        <fullName evidence="8">Zn(2)-C6 fungal-type domain-containing protein</fullName>
    </recommendedName>
</protein>
<dbReference type="GO" id="GO:0000981">
    <property type="term" value="F:DNA-binding transcription factor activity, RNA polymerase II-specific"/>
    <property type="evidence" value="ECO:0007669"/>
    <property type="project" value="InterPro"/>
</dbReference>
<dbReference type="InterPro" id="IPR036864">
    <property type="entry name" value="Zn2-C6_fun-type_DNA-bd_sf"/>
</dbReference>
<sequence length="878" mass="98147">MNPGTSMIQKQEDGGEDRTVKRDIKPVVKTLNRVPRACNACRKQKMRCEGADNPPCKRCRNAGLECLFEKPSREATLTGEAGLERIRSLEAHVADIRHSQASILNVLADIQASLRGGSFQNRSPSAYPSFHHQSPSVNSPSISTPPTAHPHVSDASTPSGANPYAAHPMNQPSSSRQSRPPISTYPSQTAQTSPVEYHQGGVQYPQQYPQNGNYQQQQHPPAPQQGGPVLPPFSTLQSMSHHPQSSVRFQGPSEEHARAARQPGSNKRQAPTSSNVTSANSSDLDDDDETGELPASGLVAPWEVLRGLADVASERAAKENGDSSEPHSRARTPTPERQSRPSKRRKLRHRTPRVLTFPDVVTKNIITEAVARDLFRTFYNGCSVFLPVFDYNVDTYEALHERSPFAVNCICMVAARVLDGGGKHSEIHKLCLEEVQTISCATLFAPVNRVEAVQAMILVSGWSDNGWLTGGHAVRMAMELSLHKAWPRLLRRMNANKASRDEDRDLVVASRTWFCLYLFEHQMSYGTGRPAVLKEDDSIHQCRLLLQHPLAIEDDMRLVSTVELLALRERIHNTVSSFDEPVKDSDFEELKKADASFRTWYATWDQAFSQKYANAAFYRQSLQIQHIHAELFHNAIALRNINGPEDVERMPQVQRDLAVRSIHIARQGLDITVNSPSYREGMKYAVHYTQVVAVFVASLLLRLSRLFPNDCDMYDIKSQVEHLADLMSELPGKRYALTLQVMLKRFKGRKSASVSRSPKTTREPHRPANVTDNNPSSSMQAAPVPYSPVYETNFGAHPENVLVGNHPQMPPQQHVQHHQQYLQHTDAENIWRGFAMTSNEQLPVWISDQTLGGNTFSQNGMDAFLLPADYLPVPAQIW</sequence>
<name>A0A6A4IHT2_9AGAR</name>